<organism evidence="6 7">
    <name type="scientific">Gibbsiella quercinecans</name>
    <dbReference type="NCBI Taxonomy" id="929813"/>
    <lineage>
        <taxon>Bacteria</taxon>
        <taxon>Pseudomonadati</taxon>
        <taxon>Pseudomonadota</taxon>
        <taxon>Gammaproteobacteria</taxon>
        <taxon>Enterobacterales</taxon>
        <taxon>Yersiniaceae</taxon>
        <taxon>Gibbsiella</taxon>
    </lineage>
</organism>
<dbReference type="Proteomes" id="UP000217182">
    <property type="component" value="Chromosome"/>
</dbReference>
<proteinExistence type="predicted"/>
<dbReference type="InterPro" id="IPR010982">
    <property type="entry name" value="Lambda_DNA-bd_dom_sf"/>
</dbReference>
<dbReference type="EMBL" id="CP014136">
    <property type="protein sequence ID" value="ATA19176.1"/>
    <property type="molecule type" value="Genomic_DNA"/>
</dbReference>
<dbReference type="Gene3D" id="3.40.50.2300">
    <property type="match status" value="2"/>
</dbReference>
<dbReference type="RefSeq" id="WP_095845779.1">
    <property type="nucleotide sequence ID" value="NZ_CAMKXY010000086.1"/>
</dbReference>
<dbReference type="Gene3D" id="1.10.260.40">
    <property type="entry name" value="lambda repressor-like DNA-binding domains"/>
    <property type="match status" value="1"/>
</dbReference>
<keyword evidence="2" id="KW-0238">DNA-binding</keyword>
<dbReference type="AlphaFoldDB" id="A0A250AZD0"/>
<sequence>MRNNRISLQDIASLAGVSKMTVSRYLREPKQVASETRLKIAEILDEMNYIPSRAPNIMLNAKSNSIGVLIPSFQNQVFSDILSGLEFITNQHGYQLLISEYNYSRENEEKQIINLLSYDIEGIVLCEKVHTLRAQSYLRSSKIPVIEIMDTLESQIDIEIGFDNKLAAYHMVNAMIQHGKKHIYYFGSRNDQRDNQRYLGYRAAMQESGLLARRISPNSISSFSLGAMMLKDVLAGAQKVDGIFCTNDDIAVGVLQECLRRGIRVPEQMSIAGFHGLDIGKTVTPVLASVITPRFEIGKKSAEVIIKKMDAANATRSVDLGFKIFTGETI</sequence>
<keyword evidence="3" id="KW-0804">Transcription</keyword>
<dbReference type="PANTHER" id="PTHR30146">
    <property type="entry name" value="LACI-RELATED TRANSCRIPTIONAL REPRESSOR"/>
    <property type="match status" value="1"/>
</dbReference>
<protein>
    <submittedName>
        <fullName evidence="6">Transcriptional regulator</fullName>
    </submittedName>
</protein>
<evidence type="ECO:0000313" key="6">
    <source>
        <dbReference type="EMBL" id="ATA19176.1"/>
    </source>
</evidence>
<keyword evidence="7" id="KW-1185">Reference proteome</keyword>
<dbReference type="Pfam" id="PF00356">
    <property type="entry name" value="LacI"/>
    <property type="match status" value="1"/>
</dbReference>
<dbReference type="PROSITE" id="PS00356">
    <property type="entry name" value="HTH_LACI_1"/>
    <property type="match status" value="1"/>
</dbReference>
<gene>
    <name evidence="6" type="ORF">AWC35_07330</name>
</gene>
<dbReference type="Pfam" id="PF13377">
    <property type="entry name" value="Peripla_BP_3"/>
    <property type="match status" value="1"/>
</dbReference>
<evidence type="ECO:0000259" key="4">
    <source>
        <dbReference type="PROSITE" id="PS50932"/>
    </source>
</evidence>
<dbReference type="PROSITE" id="PS50943">
    <property type="entry name" value="HTH_CROC1"/>
    <property type="match status" value="1"/>
</dbReference>
<accession>A0A250AZD0</accession>
<evidence type="ECO:0000256" key="3">
    <source>
        <dbReference type="ARBA" id="ARBA00023163"/>
    </source>
</evidence>
<dbReference type="CDD" id="cd01575">
    <property type="entry name" value="PBP1_GntR"/>
    <property type="match status" value="1"/>
</dbReference>
<dbReference type="GO" id="GO:0003700">
    <property type="term" value="F:DNA-binding transcription factor activity"/>
    <property type="evidence" value="ECO:0007669"/>
    <property type="project" value="TreeGrafter"/>
</dbReference>
<dbReference type="PROSITE" id="PS50932">
    <property type="entry name" value="HTH_LACI_2"/>
    <property type="match status" value="1"/>
</dbReference>
<dbReference type="InterPro" id="IPR028082">
    <property type="entry name" value="Peripla_BP_I"/>
</dbReference>
<evidence type="ECO:0000259" key="5">
    <source>
        <dbReference type="PROSITE" id="PS50943"/>
    </source>
</evidence>
<dbReference type="InterPro" id="IPR001387">
    <property type="entry name" value="Cro/C1-type_HTH"/>
</dbReference>
<reference evidence="6 7" key="1">
    <citation type="submission" date="2016-01" db="EMBL/GenBank/DDBJ databases">
        <authorList>
            <person name="Oliw E.H."/>
        </authorList>
    </citation>
    <scope>NUCLEOTIDE SEQUENCE [LARGE SCALE GENOMIC DNA]</scope>
    <source>
        <strain evidence="6 7">FRB97</strain>
    </source>
</reference>
<dbReference type="GO" id="GO:0000976">
    <property type="term" value="F:transcription cis-regulatory region binding"/>
    <property type="evidence" value="ECO:0007669"/>
    <property type="project" value="TreeGrafter"/>
</dbReference>
<feature type="domain" description="HTH cro/C1-type" evidence="5">
    <location>
        <begin position="6"/>
        <end position="50"/>
    </location>
</feature>
<evidence type="ECO:0000256" key="2">
    <source>
        <dbReference type="ARBA" id="ARBA00023125"/>
    </source>
</evidence>
<dbReference type="SUPFAM" id="SSF53822">
    <property type="entry name" value="Periplasmic binding protein-like I"/>
    <property type="match status" value="1"/>
</dbReference>
<dbReference type="SUPFAM" id="SSF47413">
    <property type="entry name" value="lambda repressor-like DNA-binding domains"/>
    <property type="match status" value="1"/>
</dbReference>
<dbReference type="SMART" id="SM00354">
    <property type="entry name" value="HTH_LACI"/>
    <property type="match status" value="1"/>
</dbReference>
<dbReference type="KEGG" id="gqu:AWC35_07330"/>
<evidence type="ECO:0000313" key="7">
    <source>
        <dbReference type="Proteomes" id="UP000217182"/>
    </source>
</evidence>
<name>A0A250AZD0_9GAMM</name>
<keyword evidence="1" id="KW-0805">Transcription regulation</keyword>
<dbReference type="InterPro" id="IPR000843">
    <property type="entry name" value="HTH_LacI"/>
</dbReference>
<evidence type="ECO:0000256" key="1">
    <source>
        <dbReference type="ARBA" id="ARBA00023015"/>
    </source>
</evidence>
<dbReference type="OrthoDB" id="5681588at2"/>
<feature type="domain" description="HTH lacI-type" evidence="4">
    <location>
        <begin position="6"/>
        <end position="60"/>
    </location>
</feature>
<dbReference type="CDD" id="cd01392">
    <property type="entry name" value="HTH_LacI"/>
    <property type="match status" value="1"/>
</dbReference>
<dbReference type="PANTHER" id="PTHR30146:SF37">
    <property type="entry name" value="HTH-TYPE TRANSCRIPTIONAL REGULATOR IDNR"/>
    <property type="match status" value="1"/>
</dbReference>
<dbReference type="InterPro" id="IPR046335">
    <property type="entry name" value="LacI/GalR-like_sensor"/>
</dbReference>